<accession>A0A6A4GUK6</accession>
<dbReference type="AlphaFoldDB" id="A0A6A4GUK6"/>
<dbReference type="OrthoDB" id="2726318at2759"/>
<evidence type="ECO:0000313" key="2">
    <source>
        <dbReference type="EMBL" id="KAE9388785.1"/>
    </source>
</evidence>
<evidence type="ECO:0000256" key="1">
    <source>
        <dbReference type="SAM" id="MobiDB-lite"/>
    </source>
</evidence>
<keyword evidence="3" id="KW-1185">Reference proteome</keyword>
<evidence type="ECO:0000313" key="3">
    <source>
        <dbReference type="Proteomes" id="UP000799118"/>
    </source>
</evidence>
<proteinExistence type="predicted"/>
<organism evidence="2 3">
    <name type="scientific">Gymnopus androsaceus JB14</name>
    <dbReference type="NCBI Taxonomy" id="1447944"/>
    <lineage>
        <taxon>Eukaryota</taxon>
        <taxon>Fungi</taxon>
        <taxon>Dikarya</taxon>
        <taxon>Basidiomycota</taxon>
        <taxon>Agaricomycotina</taxon>
        <taxon>Agaricomycetes</taxon>
        <taxon>Agaricomycetidae</taxon>
        <taxon>Agaricales</taxon>
        <taxon>Marasmiineae</taxon>
        <taxon>Omphalotaceae</taxon>
        <taxon>Gymnopus</taxon>
    </lineage>
</organism>
<reference evidence="2" key="1">
    <citation type="journal article" date="2019" name="Environ. Microbiol.">
        <title>Fungal ecological strategies reflected in gene transcription - a case study of two litter decomposers.</title>
        <authorList>
            <person name="Barbi F."/>
            <person name="Kohler A."/>
            <person name="Barry K."/>
            <person name="Baskaran P."/>
            <person name="Daum C."/>
            <person name="Fauchery L."/>
            <person name="Ihrmark K."/>
            <person name="Kuo A."/>
            <person name="LaButti K."/>
            <person name="Lipzen A."/>
            <person name="Morin E."/>
            <person name="Grigoriev I.V."/>
            <person name="Henrissat B."/>
            <person name="Lindahl B."/>
            <person name="Martin F."/>
        </authorList>
    </citation>
    <scope>NUCLEOTIDE SEQUENCE</scope>
    <source>
        <strain evidence="2">JB14</strain>
    </source>
</reference>
<feature type="region of interest" description="Disordered" evidence="1">
    <location>
        <begin position="1"/>
        <end position="72"/>
    </location>
</feature>
<feature type="compositionally biased region" description="Low complexity" evidence="1">
    <location>
        <begin position="37"/>
        <end position="51"/>
    </location>
</feature>
<gene>
    <name evidence="2" type="ORF">BT96DRAFT_421837</name>
</gene>
<feature type="compositionally biased region" description="Low complexity" evidence="1">
    <location>
        <begin position="8"/>
        <end position="19"/>
    </location>
</feature>
<name>A0A6A4GUK6_9AGAR</name>
<dbReference type="EMBL" id="ML769727">
    <property type="protein sequence ID" value="KAE9388785.1"/>
    <property type="molecule type" value="Genomic_DNA"/>
</dbReference>
<protein>
    <submittedName>
        <fullName evidence="2">Uncharacterized protein</fullName>
    </submittedName>
</protein>
<sequence>MHSPIEPGSPTFSTPSSGSDVEEINIFSGPSNSTAPLLSSSGQTQQLQSPSSKRRLNSGHGLGTSSHRDDLLDSYIVDTLRKEIGDPFYEN</sequence>
<dbReference type="Proteomes" id="UP000799118">
    <property type="component" value="Unassembled WGS sequence"/>
</dbReference>